<comment type="caution">
    <text evidence="2">The sequence shown here is derived from an EMBL/GenBank/DDBJ whole genome shotgun (WGS) entry which is preliminary data.</text>
</comment>
<dbReference type="OrthoDB" id="2382207at2"/>
<dbReference type="GO" id="GO:0005886">
    <property type="term" value="C:plasma membrane"/>
    <property type="evidence" value="ECO:0007669"/>
    <property type="project" value="TreeGrafter"/>
</dbReference>
<dbReference type="Pfam" id="PF04657">
    <property type="entry name" value="DMT_YdcZ"/>
    <property type="match status" value="1"/>
</dbReference>
<feature type="transmembrane region" description="Helical" evidence="1">
    <location>
        <begin position="31"/>
        <end position="52"/>
    </location>
</feature>
<keyword evidence="1" id="KW-1133">Transmembrane helix</keyword>
<reference evidence="2 3" key="1">
    <citation type="submission" date="2018-07" db="EMBL/GenBank/DDBJ databases">
        <title>Genomic Encyclopedia of Type Strains, Phase III (KMG-III): the genomes of soil and plant-associated and newly described type strains.</title>
        <authorList>
            <person name="Whitman W."/>
        </authorList>
    </citation>
    <scope>NUCLEOTIDE SEQUENCE [LARGE SCALE GENOMIC DNA]</scope>
    <source>
        <strain evidence="2 3">CECT 8236</strain>
    </source>
</reference>
<gene>
    <name evidence="2" type="ORF">DFP95_102155</name>
</gene>
<dbReference type="Proteomes" id="UP000256869">
    <property type="component" value="Unassembled WGS sequence"/>
</dbReference>
<accession>A0A3D9ISJ7</accession>
<protein>
    <submittedName>
        <fullName evidence="2">Transporter family-2 protein</fullName>
    </submittedName>
</protein>
<evidence type="ECO:0000313" key="3">
    <source>
        <dbReference type="Proteomes" id="UP000256869"/>
    </source>
</evidence>
<keyword evidence="1" id="KW-0812">Transmembrane</keyword>
<organism evidence="2 3">
    <name type="scientific">Cohnella lupini</name>
    <dbReference type="NCBI Taxonomy" id="1294267"/>
    <lineage>
        <taxon>Bacteria</taxon>
        <taxon>Bacillati</taxon>
        <taxon>Bacillota</taxon>
        <taxon>Bacilli</taxon>
        <taxon>Bacillales</taxon>
        <taxon>Paenibacillaceae</taxon>
        <taxon>Cohnella</taxon>
    </lineage>
</organism>
<feature type="transmembrane region" description="Helical" evidence="1">
    <location>
        <begin position="122"/>
        <end position="141"/>
    </location>
</feature>
<dbReference type="InterPro" id="IPR006750">
    <property type="entry name" value="YdcZ"/>
</dbReference>
<feature type="transmembrane region" description="Helical" evidence="1">
    <location>
        <begin position="64"/>
        <end position="82"/>
    </location>
</feature>
<dbReference type="EMBL" id="QRDY01000002">
    <property type="protein sequence ID" value="RED64734.1"/>
    <property type="molecule type" value="Genomic_DNA"/>
</dbReference>
<dbReference type="PANTHER" id="PTHR34821:SF3">
    <property type="entry name" value="MEMBRANE PROTEIN"/>
    <property type="match status" value="1"/>
</dbReference>
<dbReference type="RefSeq" id="WP_115991503.1">
    <property type="nucleotide sequence ID" value="NZ_QRDY01000002.1"/>
</dbReference>
<evidence type="ECO:0000313" key="2">
    <source>
        <dbReference type="EMBL" id="RED64734.1"/>
    </source>
</evidence>
<keyword evidence="1" id="KW-0472">Membrane</keyword>
<evidence type="ECO:0000256" key="1">
    <source>
        <dbReference type="SAM" id="Phobius"/>
    </source>
</evidence>
<dbReference type="AlphaFoldDB" id="A0A3D9ISJ7"/>
<feature type="transmembrane region" description="Helical" evidence="1">
    <location>
        <begin position="6"/>
        <end position="24"/>
    </location>
</feature>
<keyword evidence="3" id="KW-1185">Reference proteome</keyword>
<sequence length="142" mass="15074">MVGAIYAIVAGIMVSMQSIFNVRVSERAGFWLTNVIVHGSGFVVSLILFLLIKDGSLSKMQGVNKLYLLGGCMGVIIVFSAMKSVTALNPAYAIAIMLIVQLIGALAVESFGWFGVDKVALSANRLIGIGVMIAGVVVFKYK</sequence>
<proteinExistence type="predicted"/>
<name>A0A3D9ISJ7_9BACL</name>
<dbReference type="PANTHER" id="PTHR34821">
    <property type="entry name" value="INNER MEMBRANE PROTEIN YDCZ"/>
    <property type="match status" value="1"/>
</dbReference>
<feature type="transmembrane region" description="Helical" evidence="1">
    <location>
        <begin position="94"/>
        <end position="116"/>
    </location>
</feature>